<dbReference type="AlphaFoldDB" id="M7AUR9"/>
<reference evidence="3" key="1">
    <citation type="journal article" date="2013" name="Nat. Genet.">
        <title>The draft genomes of soft-shell turtle and green sea turtle yield insights into the development and evolution of the turtle-specific body plan.</title>
        <authorList>
            <person name="Wang Z."/>
            <person name="Pascual-Anaya J."/>
            <person name="Zadissa A."/>
            <person name="Li W."/>
            <person name="Niimura Y."/>
            <person name="Huang Z."/>
            <person name="Li C."/>
            <person name="White S."/>
            <person name="Xiong Z."/>
            <person name="Fang D."/>
            <person name="Wang B."/>
            <person name="Ming Y."/>
            <person name="Chen Y."/>
            <person name="Zheng Y."/>
            <person name="Kuraku S."/>
            <person name="Pignatelli M."/>
            <person name="Herrero J."/>
            <person name="Beal K."/>
            <person name="Nozawa M."/>
            <person name="Li Q."/>
            <person name="Wang J."/>
            <person name="Zhang H."/>
            <person name="Yu L."/>
            <person name="Shigenobu S."/>
            <person name="Wang J."/>
            <person name="Liu J."/>
            <person name="Flicek P."/>
            <person name="Searle S."/>
            <person name="Wang J."/>
            <person name="Kuratani S."/>
            <person name="Yin Y."/>
            <person name="Aken B."/>
            <person name="Zhang G."/>
            <person name="Irie N."/>
        </authorList>
    </citation>
    <scope>NUCLEOTIDE SEQUENCE [LARGE SCALE GENOMIC DNA]</scope>
</reference>
<protein>
    <submittedName>
        <fullName evidence="2">Uncharacterized protein</fullName>
    </submittedName>
</protein>
<feature type="compositionally biased region" description="Acidic residues" evidence="1">
    <location>
        <begin position="16"/>
        <end position="27"/>
    </location>
</feature>
<organism evidence="2 3">
    <name type="scientific">Chelonia mydas</name>
    <name type="common">Green sea-turtle</name>
    <name type="synonym">Chelonia agassizi</name>
    <dbReference type="NCBI Taxonomy" id="8469"/>
    <lineage>
        <taxon>Eukaryota</taxon>
        <taxon>Metazoa</taxon>
        <taxon>Chordata</taxon>
        <taxon>Craniata</taxon>
        <taxon>Vertebrata</taxon>
        <taxon>Euteleostomi</taxon>
        <taxon>Archelosauria</taxon>
        <taxon>Testudinata</taxon>
        <taxon>Testudines</taxon>
        <taxon>Cryptodira</taxon>
        <taxon>Durocryptodira</taxon>
        <taxon>Americhelydia</taxon>
        <taxon>Chelonioidea</taxon>
        <taxon>Cheloniidae</taxon>
        <taxon>Chelonia</taxon>
    </lineage>
</organism>
<name>M7AUR9_CHEMY</name>
<accession>M7AUR9</accession>
<feature type="compositionally biased region" description="Polar residues" evidence="1">
    <location>
        <begin position="47"/>
        <end position="67"/>
    </location>
</feature>
<gene>
    <name evidence="2" type="ORF">UY3_14433</name>
</gene>
<feature type="region of interest" description="Disordered" evidence="1">
    <location>
        <begin position="1"/>
        <end position="68"/>
    </location>
</feature>
<keyword evidence="3" id="KW-1185">Reference proteome</keyword>
<proteinExistence type="predicted"/>
<evidence type="ECO:0000313" key="3">
    <source>
        <dbReference type="Proteomes" id="UP000031443"/>
    </source>
</evidence>
<dbReference type="EMBL" id="KB563565">
    <property type="protein sequence ID" value="EMP28464.1"/>
    <property type="molecule type" value="Genomic_DNA"/>
</dbReference>
<dbReference type="Proteomes" id="UP000031443">
    <property type="component" value="Unassembled WGS sequence"/>
</dbReference>
<evidence type="ECO:0000313" key="2">
    <source>
        <dbReference type="EMBL" id="EMP28464.1"/>
    </source>
</evidence>
<evidence type="ECO:0000256" key="1">
    <source>
        <dbReference type="SAM" id="MobiDB-lite"/>
    </source>
</evidence>
<sequence>MDTSEEPTPQAPGLNSEDEEDVENENENVEHAARGITYAESQDLFETPQQSGQSEHGSANTGGSSSCACKAYDNGAGSMFLSEMADSEEGYGSSWDFEKKCKII</sequence>